<keyword evidence="12 13" id="KW-0472">Membrane</keyword>
<evidence type="ECO:0000256" key="2">
    <source>
        <dbReference type="ARBA" id="ARBA00004477"/>
    </source>
</evidence>
<comment type="cofactor">
    <cofactor evidence="1 13">
        <name>FAD</name>
        <dbReference type="ChEBI" id="CHEBI:57692"/>
    </cofactor>
</comment>
<sequence>MGLLGFAVSPAFAAVAVISFVVYKLAKARITVQPAPLTPVVPAMRSKWAAKHVPIAANSTPDAIPASDATVADVIIVGAGILGCAMAATLAKDGRKVTLIERDLSEPDRIVGELLQPGGVAALRQLGLENCLEGIDSVVENGYFVHYHGQAVQLTYPLDESGKTRAGRSFHHGRFIMKLREAARRESNVTIIEGTVGTLLRAQDADSTVIGVEYQSKKTSETLTVRAPLTIVADGCFSKFRKDLVANEVEVRSHFVGLVLKNCPMLQYNFAEVVLARPSPILFYQIGSNETRVLVDVRPPVPSNGNGDLKNHLINHVAPQLPTHFRAAFLEACEKDRIRTMPNSYLPAAPLKRKGVLLLGDALNMRHPLTGGGMTVAFSDVCLWRELLRAVPDLGDHSTVLKQLTRFHWHRKQSHSFVVNVLAQALYALFSAADEHLESLREACFQYFMLGGECAAGPVSLLSVTNPRPTLLVYHFFAVAVYAMYNIGRTTPIYKPYQGMYRSMMALRAACHVIGPLILNELRALSR</sequence>
<dbReference type="InterPro" id="IPR040125">
    <property type="entry name" value="Squalene_monox"/>
</dbReference>
<evidence type="ECO:0000313" key="17">
    <source>
        <dbReference type="Proteomes" id="UP000008743"/>
    </source>
</evidence>
<dbReference type="STRING" id="595528.A0A0D2X599"/>
<dbReference type="Gene3D" id="3.50.50.60">
    <property type="entry name" value="FAD/NAD(P)-binding domain"/>
    <property type="match status" value="1"/>
</dbReference>
<evidence type="ECO:0000256" key="5">
    <source>
        <dbReference type="ARBA" id="ARBA00022630"/>
    </source>
</evidence>
<dbReference type="OMA" id="AKRTFYW"/>
<dbReference type="EMBL" id="KE346374">
    <property type="protein sequence ID" value="KJE97439.1"/>
    <property type="molecule type" value="Genomic_DNA"/>
</dbReference>
<dbReference type="SUPFAM" id="SSF51905">
    <property type="entry name" value="FAD/NAD(P)-binding domain"/>
    <property type="match status" value="1"/>
</dbReference>
<dbReference type="GO" id="GO:0008203">
    <property type="term" value="P:cholesterol metabolic process"/>
    <property type="evidence" value="ECO:0007669"/>
    <property type="project" value="TreeGrafter"/>
</dbReference>
<dbReference type="FunFam" id="3.50.50.60:FF:000166">
    <property type="entry name" value="Squalene monooxygenase Erg1"/>
    <property type="match status" value="1"/>
</dbReference>
<evidence type="ECO:0000256" key="7">
    <source>
        <dbReference type="ARBA" id="ARBA00022824"/>
    </source>
</evidence>
<dbReference type="eggNOG" id="KOG1298">
    <property type="taxonomic scope" value="Eukaryota"/>
</dbReference>
<feature type="domain" description="Squalene epoxidase" evidence="15">
    <location>
        <begin position="227"/>
        <end position="493"/>
    </location>
</feature>
<comment type="caution">
    <text evidence="13">Lacks conserved residue(s) required for the propagation of feature annotation.</text>
</comment>
<dbReference type="Proteomes" id="UP000008743">
    <property type="component" value="Unassembled WGS sequence"/>
</dbReference>
<feature type="transmembrane region" description="Helical" evidence="13">
    <location>
        <begin position="6"/>
        <end position="26"/>
    </location>
</feature>
<comment type="catalytic activity">
    <reaction evidence="13">
        <text>squalene + reduced [NADPH--hemoprotein reductase] + O2 = (S)-2,3-epoxysqualene + oxidized [NADPH--hemoprotein reductase] + H2O + H(+)</text>
        <dbReference type="Rhea" id="RHEA:25282"/>
        <dbReference type="Rhea" id="RHEA-COMP:11964"/>
        <dbReference type="Rhea" id="RHEA-COMP:11965"/>
        <dbReference type="ChEBI" id="CHEBI:15377"/>
        <dbReference type="ChEBI" id="CHEBI:15378"/>
        <dbReference type="ChEBI" id="CHEBI:15379"/>
        <dbReference type="ChEBI" id="CHEBI:15440"/>
        <dbReference type="ChEBI" id="CHEBI:15441"/>
        <dbReference type="ChEBI" id="CHEBI:57618"/>
        <dbReference type="ChEBI" id="CHEBI:58210"/>
        <dbReference type="EC" id="1.14.14.17"/>
    </reaction>
</comment>
<dbReference type="RefSeq" id="XP_004343156.1">
    <property type="nucleotide sequence ID" value="XM_004343106.2"/>
</dbReference>
<evidence type="ECO:0000259" key="14">
    <source>
        <dbReference type="Pfam" id="PF01266"/>
    </source>
</evidence>
<dbReference type="PRINTS" id="PR00420">
    <property type="entry name" value="RNGMNOXGNASE"/>
</dbReference>
<dbReference type="InterPro" id="IPR006076">
    <property type="entry name" value="FAD-dep_OxRdtase"/>
</dbReference>
<keyword evidence="7" id="KW-0256">Endoplasmic reticulum</keyword>
<evidence type="ECO:0000256" key="13">
    <source>
        <dbReference type="RuleBase" id="RU367121"/>
    </source>
</evidence>
<dbReference type="Pfam" id="PF08491">
    <property type="entry name" value="SE"/>
    <property type="match status" value="1"/>
</dbReference>
<accession>A0A0D2X599</accession>
<reference evidence="17" key="2">
    <citation type="submission" date="2011-02" db="EMBL/GenBank/DDBJ databases">
        <title>The Genome Sequence of Capsaspora owczarzaki ATCC 30864.</title>
        <authorList>
            <person name="Russ C."/>
            <person name="Cuomo C."/>
            <person name="Burger G."/>
            <person name="Gray M.W."/>
            <person name="Holland P.W.H."/>
            <person name="King N."/>
            <person name="Lang F.B.F."/>
            <person name="Roger A.J."/>
            <person name="Ruiz-Trillo I."/>
            <person name="Young S.K."/>
            <person name="Zeng Q."/>
            <person name="Gargeya S."/>
            <person name="Alvarado L."/>
            <person name="Berlin A."/>
            <person name="Chapman S.B."/>
            <person name="Chen Z."/>
            <person name="Freedman E."/>
            <person name="Gellesch M."/>
            <person name="Goldberg J."/>
            <person name="Griggs A."/>
            <person name="Gujja S."/>
            <person name="Heilman E."/>
            <person name="Heiman D."/>
            <person name="Howarth C."/>
            <person name="Mehta T."/>
            <person name="Neiman D."/>
            <person name="Pearson M."/>
            <person name="Roberts A."/>
            <person name="Saif S."/>
            <person name="Shea T."/>
            <person name="Shenoy N."/>
            <person name="Sisk P."/>
            <person name="Stolte C."/>
            <person name="Sykes S."/>
            <person name="White J."/>
            <person name="Yandava C."/>
            <person name="Haas B."/>
            <person name="Nusbaum C."/>
            <person name="Birren B."/>
        </authorList>
    </citation>
    <scope>NUCLEOTIDE SEQUENCE</scope>
    <source>
        <strain evidence="17">ATCC 30864</strain>
    </source>
</reference>
<feature type="domain" description="FAD dependent oxidoreductase" evidence="14">
    <location>
        <begin position="73"/>
        <end position="103"/>
    </location>
</feature>
<organism evidence="16 17">
    <name type="scientific">Capsaspora owczarzaki (strain ATCC 30864)</name>
    <dbReference type="NCBI Taxonomy" id="595528"/>
    <lineage>
        <taxon>Eukaryota</taxon>
        <taxon>Filasterea</taxon>
        <taxon>Capsaspora</taxon>
    </lineage>
</organism>
<evidence type="ECO:0000256" key="1">
    <source>
        <dbReference type="ARBA" id="ARBA00001974"/>
    </source>
</evidence>
<name>A0A0D2X599_CAPO3</name>
<comment type="function">
    <text evidence="13">Catalyzes the stereospecific oxidation of squalene to (S)-2,3-epoxysqualene, and is considered to be a rate-limiting enzyme in steroid biosynthesis.</text>
</comment>
<evidence type="ECO:0000256" key="9">
    <source>
        <dbReference type="ARBA" id="ARBA00022848"/>
    </source>
</evidence>
<keyword evidence="17" id="KW-1185">Reference proteome</keyword>
<dbReference type="UniPathway" id="UPA00767">
    <property type="reaction ID" value="UER00752"/>
</dbReference>
<keyword evidence="16" id="KW-0503">Monooxygenase</keyword>
<keyword evidence="9" id="KW-0492">Microsome</keyword>
<dbReference type="GO" id="GO:0016126">
    <property type="term" value="P:sterol biosynthetic process"/>
    <property type="evidence" value="ECO:0007669"/>
    <property type="project" value="UniProtKB-UniRule"/>
</dbReference>
<evidence type="ECO:0000256" key="10">
    <source>
        <dbReference type="ARBA" id="ARBA00022989"/>
    </source>
</evidence>
<dbReference type="InterPro" id="IPR013698">
    <property type="entry name" value="Squalene_epoxidase"/>
</dbReference>
<proteinExistence type="inferred from homology"/>
<evidence type="ECO:0000256" key="8">
    <source>
        <dbReference type="ARBA" id="ARBA00022827"/>
    </source>
</evidence>
<comment type="similarity">
    <text evidence="4 13">Belongs to the squalene monooxygenase family.</text>
</comment>
<dbReference type="InterPro" id="IPR036188">
    <property type="entry name" value="FAD/NAD-bd_sf"/>
</dbReference>
<evidence type="ECO:0000256" key="4">
    <source>
        <dbReference type="ARBA" id="ARBA00008802"/>
    </source>
</evidence>
<dbReference type="InParanoid" id="A0A0D2X599"/>
<dbReference type="GO" id="GO:0005789">
    <property type="term" value="C:endoplasmic reticulum membrane"/>
    <property type="evidence" value="ECO:0007669"/>
    <property type="project" value="UniProtKB-SubCell"/>
</dbReference>
<dbReference type="EMBL" id="KE346374">
    <property type="protein sequence ID" value="KJE97438.1"/>
    <property type="molecule type" value="Genomic_DNA"/>
</dbReference>
<dbReference type="FunCoup" id="A0A0D2X599">
    <property type="interactions" value="132"/>
</dbReference>
<comment type="subcellular location">
    <subcellularLocation>
        <location evidence="2">Endoplasmic reticulum membrane</location>
        <topology evidence="2">Multi-pass membrane protein</topology>
    </subcellularLocation>
    <subcellularLocation>
        <location evidence="3">Microsome membrane</location>
    </subcellularLocation>
</comment>
<dbReference type="AlphaFoldDB" id="A0A0D2X599"/>
<dbReference type="PANTHER" id="PTHR10835">
    <property type="entry name" value="SQUALENE MONOOXYGENASE"/>
    <property type="match status" value="1"/>
</dbReference>
<evidence type="ECO:0000256" key="6">
    <source>
        <dbReference type="ARBA" id="ARBA00022692"/>
    </source>
</evidence>
<dbReference type="OrthoDB" id="1678617at2759"/>
<keyword evidence="8 13" id="KW-0274">FAD</keyword>
<keyword evidence="6 13" id="KW-0812">Transmembrane</keyword>
<evidence type="ECO:0000256" key="12">
    <source>
        <dbReference type="ARBA" id="ARBA00023136"/>
    </source>
</evidence>
<protein>
    <recommendedName>
        <fullName evidence="13">Squalene monooxygenase</fullName>
        <ecNumber evidence="13">1.14.14.17</ecNumber>
    </recommendedName>
</protein>
<dbReference type="GO" id="GO:0004506">
    <property type="term" value="F:squalene monooxygenase activity"/>
    <property type="evidence" value="ECO:0007669"/>
    <property type="project" value="UniProtKB-UniRule"/>
</dbReference>
<evidence type="ECO:0000259" key="15">
    <source>
        <dbReference type="Pfam" id="PF08491"/>
    </source>
</evidence>
<keyword evidence="5 13" id="KW-0285">Flavoprotein</keyword>
<dbReference type="EC" id="1.14.14.17" evidence="13"/>
<dbReference type="EMBL" id="KE346374">
    <property type="protein sequence ID" value="KJE97437.1"/>
    <property type="molecule type" value="Genomic_DNA"/>
</dbReference>
<evidence type="ECO:0000256" key="11">
    <source>
        <dbReference type="ARBA" id="ARBA00023002"/>
    </source>
</evidence>
<dbReference type="Pfam" id="PF01266">
    <property type="entry name" value="DAO"/>
    <property type="match status" value="1"/>
</dbReference>
<reference evidence="16" key="1">
    <citation type="submission" date="2011-02" db="EMBL/GenBank/DDBJ databases">
        <title>The Genome Sequence of Capsaspora owczarzaki ATCC 30864.</title>
        <authorList>
            <consortium name="The Broad Institute Genome Sequencing Platform"/>
            <person name="Russ C."/>
            <person name="Cuomo C."/>
            <person name="Burger G."/>
            <person name="Gray M.W."/>
            <person name="Holland P.W.H."/>
            <person name="King N."/>
            <person name="Lang F.B.F."/>
            <person name="Roger A.J."/>
            <person name="Ruiz-Trillo I."/>
            <person name="Young S.K."/>
            <person name="Zeng Q."/>
            <person name="Gargeya S."/>
            <person name="Alvarado L."/>
            <person name="Berlin A."/>
            <person name="Chapman S.B."/>
            <person name="Chen Z."/>
            <person name="Freedman E."/>
            <person name="Gellesch M."/>
            <person name="Goldberg J."/>
            <person name="Griggs A."/>
            <person name="Gujja S."/>
            <person name="Heilman E."/>
            <person name="Heiman D."/>
            <person name="Howarth C."/>
            <person name="Mehta T."/>
            <person name="Neiman D."/>
            <person name="Pearson M."/>
            <person name="Roberts A."/>
            <person name="Saif S."/>
            <person name="Shea T."/>
            <person name="Shenoy N."/>
            <person name="Sisk P."/>
            <person name="Stolte C."/>
            <person name="Sykes S."/>
            <person name="White J."/>
            <person name="Yandava C."/>
            <person name="Haas B."/>
            <person name="Nusbaum C."/>
            <person name="Birren B."/>
        </authorList>
    </citation>
    <scope>NUCLEOTIDE SEQUENCE</scope>
    <source>
        <strain evidence="16">ATCC 30864</strain>
    </source>
</reference>
<gene>
    <name evidence="16" type="ORF">CAOG_007297</name>
</gene>
<keyword evidence="11 13" id="KW-0560">Oxidoreductase</keyword>
<dbReference type="GO" id="GO:0050660">
    <property type="term" value="F:flavin adenine dinucleotide binding"/>
    <property type="evidence" value="ECO:0007669"/>
    <property type="project" value="UniProtKB-UniRule"/>
</dbReference>
<evidence type="ECO:0000313" key="16">
    <source>
        <dbReference type="EMBL" id="KJE97439.1"/>
    </source>
</evidence>
<keyword evidence="10 13" id="KW-1133">Transmembrane helix</keyword>
<evidence type="ECO:0000256" key="3">
    <source>
        <dbReference type="ARBA" id="ARBA00004524"/>
    </source>
</evidence>
<dbReference type="PANTHER" id="PTHR10835:SF0">
    <property type="entry name" value="SQUALENE MONOOXYGENASE"/>
    <property type="match status" value="1"/>
</dbReference>